<dbReference type="OrthoDB" id="654178at2"/>
<sequence length="259" mass="29033">MLKRLLTILFIFLTAFAHAQTWEIGGGVGGAGYMGDLNQHNPLQISGVSLTGFLKYNFNGYLSVKGALNYAKIGAADSTSNNAYHRQRNLDFHNTIKEASITGEFNFMHYIPDAGKNKFTPFVFVGFGVTPHAPRTKLNDSEIGLRKLRTEGQEKQYPNYIMAIPFGAGIKYNIGGKFNLIGDLGYRYTSTDYLDDVSGWYADPATLQSDLARRLADRSPGQTATPKTQRGNFRTPDMYLMFNISISYTFVTEKCYYER</sequence>
<gene>
    <name evidence="3" type="ORF">EOD41_15815</name>
</gene>
<keyword evidence="4" id="KW-1185">Reference proteome</keyword>
<evidence type="ECO:0000259" key="2">
    <source>
        <dbReference type="Pfam" id="PF19573"/>
    </source>
</evidence>
<dbReference type="EMBL" id="SACK01000007">
    <property type="protein sequence ID" value="RVT99906.1"/>
    <property type="molecule type" value="Genomic_DNA"/>
</dbReference>
<organism evidence="3 4">
    <name type="scientific">Mucilaginibacter limnophilus</name>
    <dbReference type="NCBI Taxonomy" id="1932778"/>
    <lineage>
        <taxon>Bacteria</taxon>
        <taxon>Pseudomonadati</taxon>
        <taxon>Bacteroidota</taxon>
        <taxon>Sphingobacteriia</taxon>
        <taxon>Sphingobacteriales</taxon>
        <taxon>Sphingobacteriaceae</taxon>
        <taxon>Mucilaginibacter</taxon>
    </lineage>
</organism>
<comment type="caution">
    <text evidence="3">The sequence shown here is derived from an EMBL/GenBank/DDBJ whole genome shotgun (WGS) entry which is preliminary data.</text>
</comment>
<dbReference type="SUPFAM" id="SSF56925">
    <property type="entry name" value="OMPA-like"/>
    <property type="match status" value="1"/>
</dbReference>
<dbReference type="Proteomes" id="UP000282759">
    <property type="component" value="Unassembled WGS sequence"/>
</dbReference>
<keyword evidence="1" id="KW-0732">Signal</keyword>
<dbReference type="RefSeq" id="WP_127706678.1">
    <property type="nucleotide sequence ID" value="NZ_SACK01000007.1"/>
</dbReference>
<dbReference type="InterPro" id="IPR045743">
    <property type="entry name" value="DUF6089"/>
</dbReference>
<name>A0A437MQH1_9SPHI</name>
<dbReference type="InterPro" id="IPR011250">
    <property type="entry name" value="OMP/PagP_B-barrel"/>
</dbReference>
<dbReference type="Gene3D" id="2.40.160.20">
    <property type="match status" value="1"/>
</dbReference>
<evidence type="ECO:0000313" key="3">
    <source>
        <dbReference type="EMBL" id="RVT99906.1"/>
    </source>
</evidence>
<feature type="chain" id="PRO_5019362070" description="DUF6089 domain-containing protein" evidence="1">
    <location>
        <begin position="20"/>
        <end position="259"/>
    </location>
</feature>
<accession>A0A437MQH1</accession>
<reference evidence="3 4" key="1">
    <citation type="submission" date="2019-01" db="EMBL/GenBank/DDBJ databases">
        <authorList>
            <person name="Chen W.-M."/>
        </authorList>
    </citation>
    <scope>NUCLEOTIDE SEQUENCE [LARGE SCALE GENOMIC DNA]</scope>
    <source>
        <strain evidence="3 4">YBJ-36</strain>
    </source>
</reference>
<dbReference type="AlphaFoldDB" id="A0A437MQH1"/>
<protein>
    <recommendedName>
        <fullName evidence="2">DUF6089 domain-containing protein</fullName>
    </recommendedName>
</protein>
<dbReference type="Pfam" id="PF19573">
    <property type="entry name" value="DUF6089"/>
    <property type="match status" value="1"/>
</dbReference>
<feature type="signal peptide" evidence="1">
    <location>
        <begin position="1"/>
        <end position="19"/>
    </location>
</feature>
<evidence type="ECO:0000313" key="4">
    <source>
        <dbReference type="Proteomes" id="UP000282759"/>
    </source>
</evidence>
<feature type="domain" description="DUF6089" evidence="2">
    <location>
        <begin position="4"/>
        <end position="196"/>
    </location>
</feature>
<evidence type="ECO:0000256" key="1">
    <source>
        <dbReference type="SAM" id="SignalP"/>
    </source>
</evidence>
<proteinExistence type="predicted"/>